<gene>
    <name evidence="2" type="ORF">Acy02nite_54660</name>
</gene>
<dbReference type="Proteomes" id="UP000619479">
    <property type="component" value="Unassembled WGS sequence"/>
</dbReference>
<dbReference type="SUPFAM" id="SSF50998">
    <property type="entry name" value="Quinoprotein alcohol dehydrogenase-like"/>
    <property type="match status" value="1"/>
</dbReference>
<dbReference type="Gene3D" id="2.130.10.10">
    <property type="entry name" value="YVTN repeat-like/Quinoprotein amine dehydrogenase"/>
    <property type="match status" value="1"/>
</dbReference>
<accession>A0A919IT59</accession>
<evidence type="ECO:0000313" key="3">
    <source>
        <dbReference type="Proteomes" id="UP000619479"/>
    </source>
</evidence>
<dbReference type="InterPro" id="IPR011047">
    <property type="entry name" value="Quinoprotein_ADH-like_sf"/>
</dbReference>
<protein>
    <submittedName>
        <fullName evidence="2">Uncharacterized protein</fullName>
    </submittedName>
</protein>
<comment type="caution">
    <text evidence="2">The sequence shown here is derived from an EMBL/GenBank/DDBJ whole genome shotgun (WGS) entry which is preliminary data.</text>
</comment>
<dbReference type="InterPro" id="IPR015943">
    <property type="entry name" value="WD40/YVTN_repeat-like_dom_sf"/>
</dbReference>
<keyword evidence="1" id="KW-1133">Transmembrane helix</keyword>
<organism evidence="2 3">
    <name type="scientific">Actinoplanes cyaneus</name>
    <dbReference type="NCBI Taxonomy" id="52696"/>
    <lineage>
        <taxon>Bacteria</taxon>
        <taxon>Bacillati</taxon>
        <taxon>Actinomycetota</taxon>
        <taxon>Actinomycetes</taxon>
        <taxon>Micromonosporales</taxon>
        <taxon>Micromonosporaceae</taxon>
        <taxon>Actinoplanes</taxon>
    </lineage>
</organism>
<reference evidence="2" key="1">
    <citation type="submission" date="2021-01" db="EMBL/GenBank/DDBJ databases">
        <title>Whole genome shotgun sequence of Actinoplanes cyaneus NBRC 14990.</title>
        <authorList>
            <person name="Komaki H."/>
            <person name="Tamura T."/>
        </authorList>
    </citation>
    <scope>NUCLEOTIDE SEQUENCE</scope>
    <source>
        <strain evidence="2">NBRC 14990</strain>
    </source>
</reference>
<name>A0A919IT59_9ACTN</name>
<dbReference type="AlphaFoldDB" id="A0A919IT59"/>
<dbReference type="EMBL" id="BOMH01000040">
    <property type="protein sequence ID" value="GID67585.1"/>
    <property type="molecule type" value="Genomic_DNA"/>
</dbReference>
<evidence type="ECO:0000256" key="1">
    <source>
        <dbReference type="SAM" id="Phobius"/>
    </source>
</evidence>
<evidence type="ECO:0000313" key="2">
    <source>
        <dbReference type="EMBL" id="GID67585.1"/>
    </source>
</evidence>
<feature type="transmembrane region" description="Helical" evidence="1">
    <location>
        <begin position="40"/>
        <end position="60"/>
    </location>
</feature>
<keyword evidence="1" id="KW-0812">Transmembrane</keyword>
<proteinExistence type="predicted"/>
<sequence>MPADLDDLFTVLGRQADTIPIGTASQARRRGDQRRNRHRAVLASAAAVVLLLTGAGVVSLRQHRKADPILPATTPSRVRGLAQLGEPLPVPAGQNWSAARISGDRVVGLANSEAVAVDTRTGTSLWTLNGSWIGVVATAATIILVRREEIQPEDIKAGERRVLEFHDPATGAKRWQLPHTTDDRLILHDDVLVRLDATTRRTTAYSLARGKPLWAVTDDATLISGMRTGADHSEDLYGVSSALYQPESEKAFPYTDDRLVSISAKGRVTIRDIHTGRVRSTAQGQPNPEDLLAYEGSIYTTVTADPGRAPASLSRVLYAPRDPWMWDSAFPCGPDRLCLFEYRYLDPATEKMEAHLVMIDSVTGRVVRTTGAVPLSGTHAMRAGHIMASGGGNKGTALYDENGEARYSDNGVGGFVDDGNVLTLTRDAGDGRFTVRGVSNIDFRKVTLGVIPELSGRCDWNDDLLTCPTGKGLYTWRFTR</sequence>
<keyword evidence="3" id="KW-1185">Reference proteome</keyword>
<dbReference type="RefSeq" id="WP_203745433.1">
    <property type="nucleotide sequence ID" value="NZ_BAAAUC010000009.1"/>
</dbReference>
<keyword evidence="1" id="KW-0472">Membrane</keyword>